<organism evidence="2 3">
    <name type="scientific">Enorma massiliensis</name>
    <dbReference type="NCBI Taxonomy" id="1472761"/>
    <lineage>
        <taxon>Bacteria</taxon>
        <taxon>Bacillati</taxon>
        <taxon>Actinomycetota</taxon>
        <taxon>Coriobacteriia</taxon>
        <taxon>Coriobacteriales</taxon>
        <taxon>Coriobacteriaceae</taxon>
        <taxon>Enorma</taxon>
    </lineage>
</organism>
<evidence type="ECO:0008006" key="4">
    <source>
        <dbReference type="Google" id="ProtNLM"/>
    </source>
</evidence>
<evidence type="ECO:0000256" key="1">
    <source>
        <dbReference type="SAM" id="Phobius"/>
    </source>
</evidence>
<reference evidence="3" key="1">
    <citation type="submission" date="2017-04" db="EMBL/GenBank/DDBJ databases">
        <title>Function of individual gut microbiota members based on whole genome sequencing of pure cultures obtained from chicken caecum.</title>
        <authorList>
            <person name="Medvecky M."/>
            <person name="Cejkova D."/>
            <person name="Polansky O."/>
            <person name="Karasova D."/>
            <person name="Kubasova T."/>
            <person name="Cizek A."/>
            <person name="Rychlik I."/>
        </authorList>
    </citation>
    <scope>NUCLEOTIDE SEQUENCE [LARGE SCALE GENOMIC DNA]</scope>
    <source>
        <strain evidence="3">An70</strain>
    </source>
</reference>
<evidence type="ECO:0000313" key="2">
    <source>
        <dbReference type="EMBL" id="OUN43049.1"/>
    </source>
</evidence>
<gene>
    <name evidence="2" type="ORF">B5G21_05480</name>
</gene>
<keyword evidence="1" id="KW-1133">Transmembrane helix</keyword>
<sequence length="241" mass="25838">MKRAYLMEMTIFRDYIKQLMGVGFFVSIFVSAGMGSIVAAPAILTMMFFMMGCMSASAYDEQSNWGAFRLTMPVSRRDVVLGRYGVIVTLGFLGMAAGWAACLLILALGSAVELPFGLSDAIAFDEGMFLGAVFSTAFCMALGSLIASIETPIYFKFGQNKTTQWLPMITVLLFVGPMLIINGTGILDNGSMSFGNLASLLGFIETPVGVATCFAIFLAFTVVVLGISAAVSLKLYEGREL</sequence>
<keyword evidence="1" id="KW-0812">Transmembrane</keyword>
<accession>A0A1Y3U9H3</accession>
<dbReference type="RefSeq" id="WP_087186345.1">
    <property type="nucleotide sequence ID" value="NZ_NFHO01000005.1"/>
</dbReference>
<comment type="caution">
    <text evidence="2">The sequence shown here is derived from an EMBL/GenBank/DDBJ whole genome shotgun (WGS) entry which is preliminary data.</text>
</comment>
<dbReference type="Proteomes" id="UP000196560">
    <property type="component" value="Unassembled WGS sequence"/>
</dbReference>
<dbReference type="eggNOG" id="ENOG5031H2H">
    <property type="taxonomic scope" value="Bacteria"/>
</dbReference>
<dbReference type="Pfam" id="PF13346">
    <property type="entry name" value="ABC2_membrane_5"/>
    <property type="match status" value="1"/>
</dbReference>
<feature type="transmembrane region" description="Helical" evidence="1">
    <location>
        <begin position="165"/>
        <end position="187"/>
    </location>
</feature>
<dbReference type="EMBL" id="NFHO01000005">
    <property type="protein sequence ID" value="OUN43049.1"/>
    <property type="molecule type" value="Genomic_DNA"/>
</dbReference>
<dbReference type="STRING" id="1118060.GCA_000311845_01471"/>
<keyword evidence="3" id="KW-1185">Reference proteome</keyword>
<feature type="transmembrane region" description="Helical" evidence="1">
    <location>
        <begin position="207"/>
        <end position="233"/>
    </location>
</feature>
<feature type="transmembrane region" description="Helical" evidence="1">
    <location>
        <begin position="128"/>
        <end position="153"/>
    </location>
</feature>
<evidence type="ECO:0000313" key="3">
    <source>
        <dbReference type="Proteomes" id="UP000196560"/>
    </source>
</evidence>
<feature type="transmembrane region" description="Helical" evidence="1">
    <location>
        <begin position="80"/>
        <end position="108"/>
    </location>
</feature>
<keyword evidence="1" id="KW-0472">Membrane</keyword>
<name>A0A1Y3U9H3_9ACTN</name>
<proteinExistence type="predicted"/>
<protein>
    <recommendedName>
        <fullName evidence="4">ABC-2 transporter permease</fullName>
    </recommendedName>
</protein>
<dbReference type="AlphaFoldDB" id="A0A1Y3U9H3"/>
<dbReference type="InterPro" id="IPR025699">
    <property type="entry name" value="ABC2_memb-like"/>
</dbReference>